<gene>
    <name evidence="2" type="ORF">NPIL_291971</name>
</gene>
<organism evidence="2 3">
    <name type="scientific">Nephila pilipes</name>
    <name type="common">Giant wood spider</name>
    <name type="synonym">Nephila maculata</name>
    <dbReference type="NCBI Taxonomy" id="299642"/>
    <lineage>
        <taxon>Eukaryota</taxon>
        <taxon>Metazoa</taxon>
        <taxon>Ecdysozoa</taxon>
        <taxon>Arthropoda</taxon>
        <taxon>Chelicerata</taxon>
        <taxon>Arachnida</taxon>
        <taxon>Araneae</taxon>
        <taxon>Araneomorphae</taxon>
        <taxon>Entelegynae</taxon>
        <taxon>Araneoidea</taxon>
        <taxon>Nephilidae</taxon>
        <taxon>Nephila</taxon>
    </lineage>
</organism>
<feature type="compositionally biased region" description="Basic and acidic residues" evidence="1">
    <location>
        <begin position="79"/>
        <end position="96"/>
    </location>
</feature>
<protein>
    <submittedName>
        <fullName evidence="2">Uncharacterized protein</fullName>
    </submittedName>
</protein>
<dbReference type="Proteomes" id="UP000887013">
    <property type="component" value="Unassembled WGS sequence"/>
</dbReference>
<dbReference type="EMBL" id="BMAW01006878">
    <property type="protein sequence ID" value="GFT01006.1"/>
    <property type="molecule type" value="Genomic_DNA"/>
</dbReference>
<dbReference type="AlphaFoldDB" id="A0A8X6TE54"/>
<keyword evidence="3" id="KW-1185">Reference proteome</keyword>
<evidence type="ECO:0000256" key="1">
    <source>
        <dbReference type="SAM" id="MobiDB-lite"/>
    </source>
</evidence>
<name>A0A8X6TE54_NEPPI</name>
<comment type="caution">
    <text evidence="2">The sequence shown here is derived from an EMBL/GenBank/DDBJ whole genome shotgun (WGS) entry which is preliminary data.</text>
</comment>
<evidence type="ECO:0000313" key="3">
    <source>
        <dbReference type="Proteomes" id="UP000887013"/>
    </source>
</evidence>
<sequence>MVAVIVISKLRTNFIREAPIKSYLSSRYNFFFSCFKPENGTITLFSLQPRPADLPPAPPLDTICSYSTKQRLKITRSLPPHDNREPEQLSERKSKN</sequence>
<evidence type="ECO:0000313" key="2">
    <source>
        <dbReference type="EMBL" id="GFT01006.1"/>
    </source>
</evidence>
<feature type="region of interest" description="Disordered" evidence="1">
    <location>
        <begin position="74"/>
        <end position="96"/>
    </location>
</feature>
<proteinExistence type="predicted"/>
<reference evidence="2" key="1">
    <citation type="submission" date="2020-08" db="EMBL/GenBank/DDBJ databases">
        <title>Multicomponent nature underlies the extraordinary mechanical properties of spider dragline silk.</title>
        <authorList>
            <person name="Kono N."/>
            <person name="Nakamura H."/>
            <person name="Mori M."/>
            <person name="Yoshida Y."/>
            <person name="Ohtoshi R."/>
            <person name="Malay A.D."/>
            <person name="Moran D.A.P."/>
            <person name="Tomita M."/>
            <person name="Numata K."/>
            <person name="Arakawa K."/>
        </authorList>
    </citation>
    <scope>NUCLEOTIDE SEQUENCE</scope>
</reference>
<accession>A0A8X6TE54</accession>